<dbReference type="Proteomes" id="UP000578352">
    <property type="component" value="Unassembled WGS sequence"/>
</dbReference>
<dbReference type="InterPro" id="IPR041698">
    <property type="entry name" value="Methyltransf_25"/>
</dbReference>
<feature type="domain" description="Methyltransferase" evidence="1">
    <location>
        <begin position="51"/>
        <end position="141"/>
    </location>
</feature>
<keyword evidence="2" id="KW-0830">Ubiquinone</keyword>
<gene>
    <name evidence="2" type="ORF">HNR13_003578</name>
</gene>
<comment type="caution">
    <text evidence="2">The sequence shown here is derived from an EMBL/GenBank/DDBJ whole genome shotgun (WGS) entry which is preliminary data.</text>
</comment>
<reference evidence="2 3" key="1">
    <citation type="submission" date="2020-07" db="EMBL/GenBank/DDBJ databases">
        <title>Sequencing the genomes of 1000 actinobacteria strains.</title>
        <authorList>
            <person name="Klenk H.-P."/>
        </authorList>
    </citation>
    <scope>NUCLEOTIDE SEQUENCE [LARGE SCALE GENOMIC DNA]</scope>
    <source>
        <strain evidence="2 3">DSM 15165</strain>
    </source>
</reference>
<protein>
    <submittedName>
        <fullName evidence="2">Ubiquinone/menaquinone biosynthesis C-methylase UbiE</fullName>
    </submittedName>
</protein>
<organism evidence="2 3">
    <name type="scientific">Leifsonia shinshuensis</name>
    <dbReference type="NCBI Taxonomy" id="150026"/>
    <lineage>
        <taxon>Bacteria</taxon>
        <taxon>Bacillati</taxon>
        <taxon>Actinomycetota</taxon>
        <taxon>Actinomycetes</taxon>
        <taxon>Micrococcales</taxon>
        <taxon>Microbacteriaceae</taxon>
        <taxon>Leifsonia</taxon>
    </lineage>
</organism>
<dbReference type="CDD" id="cd02440">
    <property type="entry name" value="AdoMet_MTases"/>
    <property type="match status" value="1"/>
</dbReference>
<accession>A0A853D1C4</accession>
<dbReference type="InterPro" id="IPR050508">
    <property type="entry name" value="Methyltransf_Superfamily"/>
</dbReference>
<dbReference type="PANTHER" id="PTHR42912">
    <property type="entry name" value="METHYLTRANSFERASE"/>
    <property type="match status" value="1"/>
</dbReference>
<dbReference type="Pfam" id="PF13649">
    <property type="entry name" value="Methyltransf_25"/>
    <property type="match status" value="1"/>
</dbReference>
<dbReference type="GO" id="GO:0008168">
    <property type="term" value="F:methyltransferase activity"/>
    <property type="evidence" value="ECO:0007669"/>
    <property type="project" value="UniProtKB-KW"/>
</dbReference>
<dbReference type="GO" id="GO:0032259">
    <property type="term" value="P:methylation"/>
    <property type="evidence" value="ECO:0007669"/>
    <property type="project" value="UniProtKB-KW"/>
</dbReference>
<dbReference type="InterPro" id="IPR029063">
    <property type="entry name" value="SAM-dependent_MTases_sf"/>
</dbReference>
<name>A0A853D1C4_9MICO</name>
<evidence type="ECO:0000259" key="1">
    <source>
        <dbReference type="Pfam" id="PF13649"/>
    </source>
</evidence>
<sequence>MDSEHEARVAYDLVAEDYAALLAGELEKLPIERALLTAFAEQVAADGGGAVADLGCGPGRVSGFLAGIGVEVRGIDLSPGMIEVARRDHPGIPFEVASMAALPFQDGELAGALAWYSIIHIPQDRQDAVFAEFARVVRPGGRLLLAFQVSEHGDEDIVQLRQAYGHELDLRTRRQSPDRVKQRIAAAGFSLVAEATRERIAPEKSRQAFLLAQRTADVDSGDAASAS</sequence>
<dbReference type="Gene3D" id="3.40.50.150">
    <property type="entry name" value="Vaccinia Virus protein VP39"/>
    <property type="match status" value="1"/>
</dbReference>
<dbReference type="EMBL" id="JACCFL010000001">
    <property type="protein sequence ID" value="NYJ25291.1"/>
    <property type="molecule type" value="Genomic_DNA"/>
</dbReference>
<evidence type="ECO:0000313" key="3">
    <source>
        <dbReference type="Proteomes" id="UP000578352"/>
    </source>
</evidence>
<dbReference type="AlphaFoldDB" id="A0A853D1C4"/>
<dbReference type="SUPFAM" id="SSF53335">
    <property type="entry name" value="S-adenosyl-L-methionine-dependent methyltransferases"/>
    <property type="match status" value="1"/>
</dbReference>
<evidence type="ECO:0000313" key="2">
    <source>
        <dbReference type="EMBL" id="NYJ25291.1"/>
    </source>
</evidence>
<keyword evidence="2" id="KW-0489">Methyltransferase</keyword>
<keyword evidence="2" id="KW-0808">Transferase</keyword>
<dbReference type="RefSeq" id="WP_179607951.1">
    <property type="nucleotide sequence ID" value="NZ_BAABEH010000001.1"/>
</dbReference>
<proteinExistence type="predicted"/>